<dbReference type="OMA" id="MARTFCM"/>
<feature type="domain" description="Gnk2-homologous" evidence="18">
    <location>
        <begin position="25"/>
        <end position="126"/>
    </location>
</feature>
<dbReference type="GO" id="GO:0005524">
    <property type="term" value="F:ATP binding"/>
    <property type="evidence" value="ECO:0007669"/>
    <property type="project" value="UniProtKB-UniRule"/>
</dbReference>
<feature type="domain" description="Gnk2-homologous" evidence="18">
    <location>
        <begin position="135"/>
        <end position="251"/>
    </location>
</feature>
<protein>
    <submittedName>
        <fullName evidence="19">Uncharacterized protein</fullName>
    </submittedName>
</protein>
<dbReference type="Pfam" id="PF07714">
    <property type="entry name" value="PK_Tyr_Ser-Thr"/>
    <property type="match status" value="1"/>
</dbReference>
<accession>A0A0E0LNN8</accession>
<feature type="chain" id="PRO_5007398853" evidence="16">
    <location>
        <begin position="24"/>
        <end position="1325"/>
    </location>
</feature>
<evidence type="ECO:0000256" key="5">
    <source>
        <dbReference type="ARBA" id="ARBA00022692"/>
    </source>
</evidence>
<dbReference type="FunFam" id="3.30.200.20:FF:000142">
    <property type="entry name" value="Cysteine-rich receptor-like protein kinase 10"/>
    <property type="match status" value="2"/>
</dbReference>
<evidence type="ECO:0000256" key="2">
    <source>
        <dbReference type="ARBA" id="ARBA00022527"/>
    </source>
</evidence>
<reference evidence="19" key="2">
    <citation type="submission" date="2018-05" db="EMBL/GenBank/DDBJ databases">
        <title>OpunRS2 (Oryza punctata Reference Sequence Version 2).</title>
        <authorList>
            <person name="Zhang J."/>
            <person name="Kudrna D."/>
            <person name="Lee S."/>
            <person name="Talag J."/>
            <person name="Welchert J."/>
            <person name="Wing R.A."/>
        </authorList>
    </citation>
    <scope>NUCLEOTIDE SEQUENCE [LARGE SCALE GENOMIC DNA]</scope>
</reference>
<dbReference type="Gramene" id="OPUNC07G21660.2">
    <property type="protein sequence ID" value="OPUNC07G21660.2"/>
    <property type="gene ID" value="OPUNC07G21660"/>
</dbReference>
<keyword evidence="9" id="KW-0418">Kinase</keyword>
<dbReference type="InterPro" id="IPR002902">
    <property type="entry name" value="GNK2"/>
</dbReference>
<dbReference type="GO" id="GO:0005886">
    <property type="term" value="C:plasma membrane"/>
    <property type="evidence" value="ECO:0007669"/>
    <property type="project" value="TreeGrafter"/>
</dbReference>
<dbReference type="PROSITE" id="PS00107">
    <property type="entry name" value="PROTEIN_KINASE_ATP"/>
    <property type="match status" value="2"/>
</dbReference>
<dbReference type="InterPro" id="IPR000719">
    <property type="entry name" value="Prot_kinase_dom"/>
</dbReference>
<keyword evidence="7" id="KW-0677">Repeat</keyword>
<evidence type="ECO:0000256" key="16">
    <source>
        <dbReference type="SAM" id="SignalP"/>
    </source>
</evidence>
<keyword evidence="5 15" id="KW-0812">Transmembrane</keyword>
<dbReference type="InterPro" id="IPR008271">
    <property type="entry name" value="Ser/Thr_kinase_AS"/>
</dbReference>
<dbReference type="eggNOG" id="ENOG502QWDY">
    <property type="taxonomic scope" value="Eukaryota"/>
</dbReference>
<keyword evidence="4" id="KW-0808">Transferase</keyword>
<keyword evidence="13" id="KW-0325">Glycoprotein</keyword>
<dbReference type="PANTHER" id="PTHR27002">
    <property type="entry name" value="RECEPTOR-LIKE SERINE/THREONINE-PROTEIN KINASE SD1-8"/>
    <property type="match status" value="1"/>
</dbReference>
<keyword evidence="11 15" id="KW-1133">Transmembrane helix</keyword>
<feature type="binding site" evidence="14">
    <location>
        <position position="368"/>
    </location>
    <ligand>
        <name>ATP</name>
        <dbReference type="ChEBI" id="CHEBI:30616"/>
    </ligand>
</feature>
<feature type="binding site" evidence="14">
    <location>
        <position position="1023"/>
    </location>
    <ligand>
        <name>ATP</name>
        <dbReference type="ChEBI" id="CHEBI:30616"/>
    </ligand>
</feature>
<dbReference type="PANTHER" id="PTHR27002:SF1054">
    <property type="entry name" value="OS07G0628700 PROTEIN"/>
    <property type="match status" value="1"/>
</dbReference>
<keyword evidence="20" id="KW-1185">Reference proteome</keyword>
<dbReference type="FunFam" id="1.10.510.10:FF:000129">
    <property type="entry name" value="cysteine-rich receptor-like protein kinase 10"/>
    <property type="match status" value="2"/>
</dbReference>
<dbReference type="Pfam" id="PF01657">
    <property type="entry name" value="Stress-antifung"/>
    <property type="match status" value="4"/>
</dbReference>
<evidence type="ECO:0000256" key="8">
    <source>
        <dbReference type="ARBA" id="ARBA00022741"/>
    </source>
</evidence>
<dbReference type="InterPro" id="IPR001245">
    <property type="entry name" value="Ser-Thr/Tyr_kinase_cat_dom"/>
</dbReference>
<evidence type="ECO:0000256" key="11">
    <source>
        <dbReference type="ARBA" id="ARBA00022989"/>
    </source>
</evidence>
<dbReference type="PROSITE" id="PS00108">
    <property type="entry name" value="PROTEIN_KINASE_ST"/>
    <property type="match status" value="2"/>
</dbReference>
<dbReference type="STRING" id="4537.A0A0E0LNN8"/>
<name>A0A0E0LNN8_ORYPU</name>
<dbReference type="SUPFAM" id="SSF56112">
    <property type="entry name" value="Protein kinase-like (PK-like)"/>
    <property type="match status" value="2"/>
</dbReference>
<evidence type="ECO:0000259" key="18">
    <source>
        <dbReference type="PROSITE" id="PS51473"/>
    </source>
</evidence>
<evidence type="ECO:0000256" key="1">
    <source>
        <dbReference type="ARBA" id="ARBA00004167"/>
    </source>
</evidence>
<keyword evidence="12 15" id="KW-0472">Membrane</keyword>
<feature type="transmembrane region" description="Helical" evidence="15">
    <location>
        <begin position="273"/>
        <end position="296"/>
    </location>
</feature>
<feature type="domain" description="Gnk2-homologous" evidence="18">
    <location>
        <begin position="794"/>
        <end position="903"/>
    </location>
</feature>
<evidence type="ECO:0000259" key="17">
    <source>
        <dbReference type="PROSITE" id="PS50011"/>
    </source>
</evidence>
<dbReference type="Gene3D" id="3.30.200.20">
    <property type="entry name" value="Phosphorylase Kinase, domain 1"/>
    <property type="match status" value="2"/>
</dbReference>
<dbReference type="InterPro" id="IPR017441">
    <property type="entry name" value="Protein_kinase_ATP_BS"/>
</dbReference>
<evidence type="ECO:0000256" key="7">
    <source>
        <dbReference type="ARBA" id="ARBA00022737"/>
    </source>
</evidence>
<dbReference type="Gene3D" id="3.30.430.20">
    <property type="entry name" value="Gnk2 domain, C-X8-C-X2-C motif"/>
    <property type="match status" value="4"/>
</dbReference>
<dbReference type="PROSITE" id="PS51473">
    <property type="entry name" value="GNK2"/>
    <property type="match status" value="4"/>
</dbReference>
<feature type="domain" description="Protein kinase" evidence="17">
    <location>
        <begin position="340"/>
        <end position="618"/>
    </location>
</feature>
<keyword evidence="6 16" id="KW-0732">Signal</keyword>
<dbReference type="GO" id="GO:0006950">
    <property type="term" value="P:response to stress"/>
    <property type="evidence" value="ECO:0007669"/>
    <property type="project" value="UniProtKB-ARBA"/>
</dbReference>
<evidence type="ECO:0000256" key="13">
    <source>
        <dbReference type="ARBA" id="ARBA00023180"/>
    </source>
</evidence>
<comment type="subcellular location">
    <subcellularLocation>
        <location evidence="1">Membrane</location>
        <topology evidence="1">Single-pass membrane protein</topology>
    </subcellularLocation>
</comment>
<evidence type="ECO:0000256" key="15">
    <source>
        <dbReference type="SAM" id="Phobius"/>
    </source>
</evidence>
<evidence type="ECO:0000256" key="10">
    <source>
        <dbReference type="ARBA" id="ARBA00022840"/>
    </source>
</evidence>
<keyword evidence="2" id="KW-0723">Serine/threonine-protein kinase</keyword>
<organism evidence="19">
    <name type="scientific">Oryza punctata</name>
    <name type="common">Red rice</name>
    <dbReference type="NCBI Taxonomy" id="4537"/>
    <lineage>
        <taxon>Eukaryota</taxon>
        <taxon>Viridiplantae</taxon>
        <taxon>Streptophyta</taxon>
        <taxon>Embryophyta</taxon>
        <taxon>Tracheophyta</taxon>
        <taxon>Spermatophyta</taxon>
        <taxon>Magnoliopsida</taxon>
        <taxon>Liliopsida</taxon>
        <taxon>Poales</taxon>
        <taxon>Poaceae</taxon>
        <taxon>BOP clade</taxon>
        <taxon>Oryzoideae</taxon>
        <taxon>Oryzeae</taxon>
        <taxon>Oryzinae</taxon>
        <taxon>Oryza</taxon>
    </lineage>
</organism>
<evidence type="ECO:0000313" key="20">
    <source>
        <dbReference type="Proteomes" id="UP000026962"/>
    </source>
</evidence>
<dbReference type="InterPro" id="IPR011009">
    <property type="entry name" value="Kinase-like_dom_sf"/>
</dbReference>
<evidence type="ECO:0000256" key="4">
    <source>
        <dbReference type="ARBA" id="ARBA00022679"/>
    </source>
</evidence>
<dbReference type="FunFam" id="3.30.430.20:FF:000002">
    <property type="entry name" value="Cysteine-rich receptor-like protein kinase 10"/>
    <property type="match status" value="1"/>
</dbReference>
<evidence type="ECO:0000256" key="3">
    <source>
        <dbReference type="ARBA" id="ARBA00022553"/>
    </source>
</evidence>
<dbReference type="SMART" id="SM00220">
    <property type="entry name" value="S_TKc"/>
    <property type="match status" value="2"/>
</dbReference>
<feature type="domain" description="Gnk2-homologous" evidence="18">
    <location>
        <begin position="680"/>
        <end position="786"/>
    </location>
</feature>
<keyword evidence="8 14" id="KW-0547">Nucleotide-binding</keyword>
<evidence type="ECO:0000313" key="19">
    <source>
        <dbReference type="EnsemblPlants" id="OPUNC07G21740.2"/>
    </source>
</evidence>
<dbReference type="EnsemblPlants" id="OPUNC07G21660.2">
    <property type="protein sequence ID" value="OPUNC07G21660.2"/>
    <property type="gene ID" value="OPUNC07G21660"/>
</dbReference>
<dbReference type="Gene3D" id="1.10.510.10">
    <property type="entry name" value="Transferase(Phosphotransferase) domain 1"/>
    <property type="match status" value="2"/>
</dbReference>
<dbReference type="HOGENOM" id="CLU_000288_178_9_1"/>
<evidence type="ECO:0000256" key="9">
    <source>
        <dbReference type="ARBA" id="ARBA00022777"/>
    </source>
</evidence>
<dbReference type="InterPro" id="IPR038408">
    <property type="entry name" value="GNK2_sf"/>
</dbReference>
<dbReference type="CDD" id="cd14066">
    <property type="entry name" value="STKc_IRAK"/>
    <property type="match status" value="2"/>
</dbReference>
<evidence type="ECO:0000256" key="12">
    <source>
        <dbReference type="ARBA" id="ARBA00023136"/>
    </source>
</evidence>
<feature type="domain" description="Protein kinase" evidence="17">
    <location>
        <begin position="995"/>
        <end position="1267"/>
    </location>
</feature>
<keyword evidence="3" id="KW-0597">Phosphoprotein</keyword>
<dbReference type="EnsemblPlants" id="OPUNC07G21740.2">
    <property type="protein sequence ID" value="OPUNC07G21740.2"/>
    <property type="gene ID" value="OPUNC07G21740"/>
</dbReference>
<dbReference type="Gramene" id="OPUNC07G21740.2">
    <property type="protein sequence ID" value="OPUNC07G21740.2"/>
    <property type="gene ID" value="OPUNC07G21740"/>
</dbReference>
<proteinExistence type="predicted"/>
<feature type="signal peptide" evidence="16">
    <location>
        <begin position="1"/>
        <end position="23"/>
    </location>
</feature>
<dbReference type="GO" id="GO:0004674">
    <property type="term" value="F:protein serine/threonine kinase activity"/>
    <property type="evidence" value="ECO:0007669"/>
    <property type="project" value="UniProtKB-KW"/>
</dbReference>
<feature type="transmembrane region" description="Helical" evidence="15">
    <location>
        <begin position="933"/>
        <end position="955"/>
    </location>
</feature>
<dbReference type="PROSITE" id="PS50011">
    <property type="entry name" value="PROTEIN_KINASE_DOM"/>
    <property type="match status" value="2"/>
</dbReference>
<evidence type="ECO:0000256" key="6">
    <source>
        <dbReference type="ARBA" id="ARBA00022729"/>
    </source>
</evidence>
<dbReference type="CDD" id="cd23509">
    <property type="entry name" value="Gnk2-like"/>
    <property type="match status" value="4"/>
</dbReference>
<reference evidence="19" key="1">
    <citation type="submission" date="2015-04" db="UniProtKB">
        <authorList>
            <consortium name="EnsemblPlants"/>
        </authorList>
    </citation>
    <scope>IDENTIFICATION</scope>
</reference>
<dbReference type="Proteomes" id="UP000026962">
    <property type="component" value="Chromosome 7"/>
</dbReference>
<keyword evidence="10 14" id="KW-0067">ATP-binding</keyword>
<evidence type="ECO:0000256" key="14">
    <source>
        <dbReference type="PROSITE-ProRule" id="PRU10141"/>
    </source>
</evidence>
<dbReference type="Pfam" id="PF00069">
    <property type="entry name" value="Pkinase"/>
    <property type="match status" value="1"/>
</dbReference>
<sequence length="1325" mass="144926">MHRGGVRTPAAFVLALLAAAAAAAPAASEVVCSGRQYAANSSFDASLQQVARTLPTNTSSSPLLFATLAVAGEVYALALCQGGTSVGSCNFCVAQTMRDGEHACAHDADVAMYDDICTVRFSDQDFLAATNNSQEKLVVVATQSQKLVPSVAGRFYRLVAELLNATVDYAVTSSTARFATGDVGVGGYFDGEPFSKIYALAQCTPDLTPAQCRSCLASAMEEMNRQVFAANSPGGKVIGERCGLRFEVFSFYTVDAMVQLQVGLEGKKKSTPVLAIVLPIVFAGLLAIGIVSFYIWRKKRLPTKTPLIGKPLQHENTEDLEDFESIFIDLSTLQSATSNFDESNRLGEGGFGVVFKGVFPDGQEVAVKRLSNCSNQGLGQLKNELSLVAKLQHKNLVRLIGVCLEEGEKVLVYEYMPNKSLDTVLFDPEKSKQLDWGKRYNILYGIARGLQYLHEHSQLKIIHRDLKASNILLDSDMKPKIADFGMAKIFGDDQTRNATSRVVGTLGYMSPEYAMRGQYSTKLDVFSFGVLVLEIITGRRNSYAVVSEHCEDLFSLVWRHWNEGTVAEIVDPSLGKHYPRGEILKCINIGLLCVQQNPVDRPPMSAIILMLSSGTVTLQAPYRPAYLFGRNRSYSETMDVPLTSEPHSSITELEPSSNMRAVHVLAVAAGVLTLAPLVASYPWQFCNGSSNYTANSAFQRNLGILAAALPGNVSTSPDLLANATVGGAPDTVYAVAFCPPIDNQNASGCRACVASSFVDAQNLCPNNRGAHIIYDNCVLSFSGRDFLASATNPEDMERKLRNTENVTVSDVGEFNRAIYVLLNATAEYTAAAARRFGTGEISFDPTYPVIYSMAWCTPDMAPGRCRACLADTIAQMHAYFNPNAQGARLVGVRCAARYEIYPFYTGRGMVQMTASMPPAVPGTPGKRSKTGKILAIGLPIVAALLASAMICFCCWKRRAKATKLSLSYAYRSEDIQNFESLIMDLPTLRIATDNFAENNKLGEGGFGAVYKGSFPGNQDIAVKRLSQGSGQGIGELKNELVLIAKLQHKNLVRLVGVCLEEDEKLLVYEYMPNKSLDTFLFDPEKRKQIDWGKRFMIIKGITAGLQYLHEDSQLKIIHRDLKASNVLLDKNMNPKISDFGLARLFGDDQSQETTNRVVGTYGYMAPEYALRGQYSIKSDVYSFGVLLLEIITGRKNSDSYNSEQAVDLLSLVWEHWAMKTITEMVDPYLRSDSSSLDEILRCIHVGLVCVQEDPMDRPTMSMINIMLDGNTIPEKAPSRPAFFTEMLGNIGSSMYSQPYPVTDSTAKHSTAMSLNEVTVTEPEPR</sequence>